<dbReference type="Pfam" id="PF18895">
    <property type="entry name" value="T4SS_pilin"/>
    <property type="match status" value="1"/>
</dbReference>
<feature type="transmembrane region" description="Helical" evidence="1">
    <location>
        <begin position="38"/>
        <end position="61"/>
    </location>
</feature>
<dbReference type="AlphaFoldDB" id="A0A2H0DVH8"/>
<evidence type="ECO:0000313" key="4">
    <source>
        <dbReference type="Proteomes" id="UP000231136"/>
    </source>
</evidence>
<evidence type="ECO:0000256" key="2">
    <source>
        <dbReference type="SAM" id="SignalP"/>
    </source>
</evidence>
<comment type="caution">
    <text evidence="3">The sequence shown here is derived from an EMBL/GenBank/DDBJ whole genome shotgun (WGS) entry which is preliminary data.</text>
</comment>
<keyword evidence="1" id="KW-1133">Transmembrane helix</keyword>
<organism evidence="3 4">
    <name type="scientific">Candidatus Collierbacteria bacterium CG22_combo_CG10-13_8_21_14_all_43_12</name>
    <dbReference type="NCBI Taxonomy" id="1974537"/>
    <lineage>
        <taxon>Bacteria</taxon>
        <taxon>Candidatus Collieribacteriota</taxon>
    </lineage>
</organism>
<feature type="signal peptide" evidence="2">
    <location>
        <begin position="1"/>
        <end position="28"/>
    </location>
</feature>
<dbReference type="InterPro" id="IPR043993">
    <property type="entry name" value="T4SS_pilin"/>
</dbReference>
<keyword evidence="1" id="KW-0812">Transmembrane</keyword>
<evidence type="ECO:0000256" key="1">
    <source>
        <dbReference type="SAM" id="Phobius"/>
    </source>
</evidence>
<protein>
    <recommendedName>
        <fullName evidence="5">Conjugal transfer protein TrbC</fullName>
    </recommendedName>
</protein>
<keyword evidence="2" id="KW-0732">Signal</keyword>
<accession>A0A2H0DVH8</accession>
<gene>
    <name evidence="3" type="ORF">COW83_00335</name>
</gene>
<proteinExistence type="predicted"/>
<keyword evidence="1" id="KW-0472">Membrane</keyword>
<dbReference type="Proteomes" id="UP000231136">
    <property type="component" value="Unassembled WGS sequence"/>
</dbReference>
<evidence type="ECO:0000313" key="3">
    <source>
        <dbReference type="EMBL" id="PIP86173.1"/>
    </source>
</evidence>
<feature type="chain" id="PRO_5013795924" description="Conjugal transfer protein TrbC" evidence="2">
    <location>
        <begin position="29"/>
        <end position="115"/>
    </location>
</feature>
<name>A0A2H0DVH8_9BACT</name>
<feature type="transmembrane region" description="Helical" evidence="1">
    <location>
        <begin position="82"/>
        <end position="103"/>
    </location>
</feature>
<sequence>MEVGMNKKLIVLSAFAVTALMFASPVLAASADVTKIETFIKSIIQVLVTLAGLISVGFFVWGGVGYITSSGSPETLDRSKKTIIYSAIGLAVVLGAFVLTNIISDLATGAFGAAQ</sequence>
<reference evidence="3 4" key="1">
    <citation type="submission" date="2017-09" db="EMBL/GenBank/DDBJ databases">
        <title>Depth-based differentiation of microbial function through sediment-hosted aquifers and enrichment of novel symbionts in the deep terrestrial subsurface.</title>
        <authorList>
            <person name="Probst A.J."/>
            <person name="Ladd B."/>
            <person name="Jarett J.K."/>
            <person name="Geller-Mcgrath D.E."/>
            <person name="Sieber C.M."/>
            <person name="Emerson J.B."/>
            <person name="Anantharaman K."/>
            <person name="Thomas B.C."/>
            <person name="Malmstrom R."/>
            <person name="Stieglmeier M."/>
            <person name="Klingl A."/>
            <person name="Woyke T."/>
            <person name="Ryan C.M."/>
            <person name="Banfield J.F."/>
        </authorList>
    </citation>
    <scope>NUCLEOTIDE SEQUENCE [LARGE SCALE GENOMIC DNA]</scope>
    <source>
        <strain evidence="3">CG22_combo_CG10-13_8_21_14_all_43_12</strain>
    </source>
</reference>
<dbReference type="EMBL" id="PCTR01000017">
    <property type="protein sequence ID" value="PIP86173.1"/>
    <property type="molecule type" value="Genomic_DNA"/>
</dbReference>
<evidence type="ECO:0008006" key="5">
    <source>
        <dbReference type="Google" id="ProtNLM"/>
    </source>
</evidence>